<protein>
    <submittedName>
        <fullName evidence="3">DUF3298 domain-containing protein</fullName>
    </submittedName>
</protein>
<dbReference type="InterPro" id="IPR021729">
    <property type="entry name" value="DUF3298"/>
</dbReference>
<dbReference type="EMBL" id="JADCKB010000013">
    <property type="protein sequence ID" value="MBE5040279.1"/>
    <property type="molecule type" value="Genomic_DNA"/>
</dbReference>
<organism evidence="3 4">
    <name type="scientific">Ructibacterium gallinarum</name>
    <dbReference type="NCBI Taxonomy" id="2779355"/>
    <lineage>
        <taxon>Bacteria</taxon>
        <taxon>Bacillati</taxon>
        <taxon>Bacillota</taxon>
        <taxon>Clostridia</taxon>
        <taxon>Eubacteriales</taxon>
        <taxon>Oscillospiraceae</taxon>
        <taxon>Ructibacterium</taxon>
    </lineage>
</organism>
<dbReference type="Proteomes" id="UP000806542">
    <property type="component" value="Unassembled WGS sequence"/>
</dbReference>
<feature type="domain" description="DUF3298" evidence="2">
    <location>
        <begin position="143"/>
        <end position="180"/>
    </location>
</feature>
<evidence type="ECO:0000259" key="2">
    <source>
        <dbReference type="Pfam" id="PF11738"/>
    </source>
</evidence>
<dbReference type="Gene3D" id="3.90.640.20">
    <property type="entry name" value="Heat-shock cognate protein, ATPase"/>
    <property type="match status" value="1"/>
</dbReference>
<keyword evidence="1" id="KW-1133">Transmembrane helix</keyword>
<accession>A0A9D5M655</accession>
<evidence type="ECO:0000256" key="1">
    <source>
        <dbReference type="SAM" id="Phobius"/>
    </source>
</evidence>
<sequence length="198" mass="22746">MRWNGRKAWAYSSTAIVLLLCTLFVGMWYANERMFDEMETKNYMEAQPVQDVFEASLPEETNVSSIEEQRYWKGTLASIVLKSPNIWTACVWNLETGKQVPLYSLLAFSTEAEAREYILTSFITLINEEPDRYYQDAVNLLKGLVDQTGYYVTEDGLTMFFNPGILGPEEEGVVDVTITYQGNPELFSYNFQTGEKKQ</sequence>
<keyword evidence="4" id="KW-1185">Reference proteome</keyword>
<dbReference type="RefSeq" id="WP_226392830.1">
    <property type="nucleotide sequence ID" value="NZ_JADCKB010000013.1"/>
</dbReference>
<dbReference type="InterPro" id="IPR037126">
    <property type="entry name" value="PdaC/RsiV-like_sf"/>
</dbReference>
<dbReference type="AlphaFoldDB" id="A0A9D5M655"/>
<gene>
    <name evidence="3" type="ORF">INF28_07365</name>
</gene>
<dbReference type="Pfam" id="PF11738">
    <property type="entry name" value="DUF3298"/>
    <property type="match status" value="1"/>
</dbReference>
<reference evidence="3" key="1">
    <citation type="submission" date="2020-10" db="EMBL/GenBank/DDBJ databases">
        <title>ChiBAC.</title>
        <authorList>
            <person name="Zenner C."/>
            <person name="Hitch T.C.A."/>
            <person name="Clavel T."/>
        </authorList>
    </citation>
    <scope>NUCLEOTIDE SEQUENCE</scope>
    <source>
        <strain evidence="3">DSM 107454</strain>
    </source>
</reference>
<name>A0A9D5M655_9FIRM</name>
<evidence type="ECO:0000313" key="3">
    <source>
        <dbReference type="EMBL" id="MBE5040279.1"/>
    </source>
</evidence>
<feature type="transmembrane region" description="Helical" evidence="1">
    <location>
        <begin position="9"/>
        <end position="30"/>
    </location>
</feature>
<proteinExistence type="predicted"/>
<comment type="caution">
    <text evidence="3">The sequence shown here is derived from an EMBL/GenBank/DDBJ whole genome shotgun (WGS) entry which is preliminary data.</text>
</comment>
<evidence type="ECO:0000313" key="4">
    <source>
        <dbReference type="Proteomes" id="UP000806542"/>
    </source>
</evidence>
<keyword evidence="1" id="KW-0812">Transmembrane</keyword>
<keyword evidence="1" id="KW-0472">Membrane</keyword>